<proteinExistence type="predicted"/>
<reference evidence="1" key="1">
    <citation type="journal article" date="2020" name="mSystems">
        <title>Genome- and Community-Level Interaction Insights into Carbon Utilization and Element Cycling Functions of Hydrothermarchaeota in Hydrothermal Sediment.</title>
        <authorList>
            <person name="Zhou Z."/>
            <person name="Liu Y."/>
            <person name="Xu W."/>
            <person name="Pan J."/>
            <person name="Luo Z.H."/>
            <person name="Li M."/>
        </authorList>
    </citation>
    <scope>NUCLEOTIDE SEQUENCE [LARGE SCALE GENOMIC DNA]</scope>
    <source>
        <strain evidence="1">SpSt-914</strain>
    </source>
</reference>
<organism evidence="1">
    <name type="scientific">candidate division WOR-3 bacterium</name>
    <dbReference type="NCBI Taxonomy" id="2052148"/>
    <lineage>
        <taxon>Bacteria</taxon>
        <taxon>Bacteria division WOR-3</taxon>
    </lineage>
</organism>
<name>A0A7V3PUE3_UNCW3</name>
<dbReference type="Pfam" id="PF04430">
    <property type="entry name" value="DUF498"/>
    <property type="match status" value="1"/>
</dbReference>
<dbReference type="InterPro" id="IPR036748">
    <property type="entry name" value="MTH938-like_sf"/>
</dbReference>
<dbReference type="SUPFAM" id="SSF64076">
    <property type="entry name" value="MTH938-like"/>
    <property type="match status" value="1"/>
</dbReference>
<dbReference type="PANTHER" id="PTHR15811">
    <property type="entry name" value="MTH938 DOMAIN-CONTAINING PROTEIN"/>
    <property type="match status" value="1"/>
</dbReference>
<accession>A0A7V3PUE3</accession>
<evidence type="ECO:0000313" key="1">
    <source>
        <dbReference type="EMBL" id="HGD13513.1"/>
    </source>
</evidence>
<dbReference type="InterPro" id="IPR007523">
    <property type="entry name" value="NDUFAF3/AAMDC"/>
</dbReference>
<comment type="caution">
    <text evidence="1">The sequence shown here is derived from an EMBL/GenBank/DDBJ whole genome shotgun (WGS) entry which is preliminary data.</text>
</comment>
<dbReference type="GO" id="GO:0005737">
    <property type="term" value="C:cytoplasm"/>
    <property type="evidence" value="ECO:0007669"/>
    <property type="project" value="TreeGrafter"/>
</dbReference>
<dbReference type="EMBL" id="DTMZ01000126">
    <property type="protein sequence ID" value="HGD13513.1"/>
    <property type="molecule type" value="Genomic_DNA"/>
</dbReference>
<dbReference type="Gene3D" id="3.40.1230.10">
    <property type="entry name" value="MTH938-like"/>
    <property type="match status" value="1"/>
</dbReference>
<protein>
    <submittedName>
        <fullName evidence="1">Uncharacterized protein</fullName>
    </submittedName>
</protein>
<dbReference type="PANTHER" id="PTHR15811:SF5">
    <property type="entry name" value="MTH938 DOMAIN-CONTAINING PROTEIN"/>
    <property type="match status" value="1"/>
</dbReference>
<sequence length="114" mass="12700">MTVKATGFGWIETDCGRFESDVLVYPEGKIENRYDYPAVDSHLISQEEVQRVLQDTVAVLVIGTGQSGLAALAEPAQKFLKQRGIKFRVLPTPEAIVYYNRLAEPKAAIFHLTC</sequence>
<gene>
    <name evidence="1" type="ORF">ENX16_05485</name>
</gene>
<dbReference type="AlphaFoldDB" id="A0A7V3PUE3"/>